<dbReference type="GO" id="GO:0004129">
    <property type="term" value="F:cytochrome-c oxidase activity"/>
    <property type="evidence" value="ECO:0007669"/>
    <property type="project" value="InterPro"/>
</dbReference>
<dbReference type="FunFam" id="1.10.287.70:FF:000082">
    <property type="entry name" value="Cytochrome c oxidase subunit 3"/>
    <property type="match status" value="1"/>
</dbReference>
<evidence type="ECO:0000256" key="8">
    <source>
        <dbReference type="ARBA" id="ARBA00023136"/>
    </source>
</evidence>
<keyword evidence="5 9" id="KW-0812">Transmembrane</keyword>
<sequence>MYLLFLEPYTLEKYNMMKNHPFHLVDVSPWPILGAFGAMTTMLGMIKWFNMFNSNLFMISNVVLMLIMIQWWRDVIRESTYQGHHTFSVTLGLRWGMILFITSEVFFFVSFFWGFYHSSLSPSIELGLNWPPMGIIPFNPNEIPMLNTLILLSSGLSITWAHHSLMENNFNQTLNSLLITIVLGLYFTFLQMIEYKEAPFSIADSSFGSTFFMATGFHGLHVIIGTTFLSICLYRLYLSHFSKTHHFGFEAAAWYWHFVDVVWLFLYLSIYWWGS</sequence>
<feature type="transmembrane region" description="Helical" evidence="10">
    <location>
        <begin position="52"/>
        <end position="72"/>
    </location>
</feature>
<dbReference type="GO" id="GO:0031090">
    <property type="term" value="C:organelle membrane"/>
    <property type="evidence" value="ECO:0007669"/>
    <property type="project" value="UniProtKB-ARBA"/>
</dbReference>
<dbReference type="AlphaFoldDB" id="A0A0A0S1M4"/>
<keyword evidence="7 10" id="KW-1133">Transmembrane helix</keyword>
<dbReference type="InterPro" id="IPR000298">
    <property type="entry name" value="Cyt_c_oxidase-like_su3"/>
</dbReference>
<organism evidence="12">
    <name type="scientific">Cheilomenes sexmaculata</name>
    <dbReference type="NCBI Taxonomy" id="158622"/>
    <lineage>
        <taxon>Eukaryota</taxon>
        <taxon>Metazoa</taxon>
        <taxon>Ecdysozoa</taxon>
        <taxon>Arthropoda</taxon>
        <taxon>Hexapoda</taxon>
        <taxon>Insecta</taxon>
        <taxon>Pterygota</taxon>
        <taxon>Neoptera</taxon>
        <taxon>Endopterygota</taxon>
        <taxon>Coleoptera</taxon>
        <taxon>Polyphaga</taxon>
        <taxon>Cucujiformia</taxon>
        <taxon>Coccinelloidea</taxon>
        <taxon>Coccinellidae</taxon>
        <taxon>Coccinellinae</taxon>
        <taxon>Coccinellini</taxon>
        <taxon>Cheilomenes</taxon>
    </lineage>
</organism>
<feature type="transmembrane region" description="Helical" evidence="10">
    <location>
        <begin position="254"/>
        <end position="274"/>
    </location>
</feature>
<dbReference type="PANTHER" id="PTHR11403:SF7">
    <property type="entry name" value="CYTOCHROME C OXIDASE SUBUNIT 3"/>
    <property type="match status" value="1"/>
</dbReference>
<dbReference type="CDD" id="cd01665">
    <property type="entry name" value="Cyt_c_Oxidase_III"/>
    <property type="match status" value="1"/>
</dbReference>
<geneLocation type="mitochondrion" evidence="12"/>
<dbReference type="FunFam" id="1.20.120.80:FF:000002">
    <property type="entry name" value="Cytochrome c oxidase subunit 3"/>
    <property type="match status" value="1"/>
</dbReference>
<protein>
    <recommendedName>
        <fullName evidence="4 9">Cytochrome c oxidase subunit 3</fullName>
    </recommendedName>
</protein>
<evidence type="ECO:0000256" key="5">
    <source>
        <dbReference type="ARBA" id="ARBA00022692"/>
    </source>
</evidence>
<dbReference type="InterPro" id="IPR024791">
    <property type="entry name" value="Cyt_c/ubiquinol_Oxase_su3"/>
</dbReference>
<dbReference type="GO" id="GO:0005739">
    <property type="term" value="C:mitochondrion"/>
    <property type="evidence" value="ECO:0007669"/>
    <property type="project" value="TreeGrafter"/>
</dbReference>
<dbReference type="PANTHER" id="PTHR11403">
    <property type="entry name" value="CYTOCHROME C OXIDASE SUBUNIT III"/>
    <property type="match status" value="1"/>
</dbReference>
<accession>A0A0A0S1M4</accession>
<evidence type="ECO:0000256" key="10">
    <source>
        <dbReference type="SAM" id="Phobius"/>
    </source>
</evidence>
<evidence type="ECO:0000256" key="6">
    <source>
        <dbReference type="ARBA" id="ARBA00022967"/>
    </source>
</evidence>
<evidence type="ECO:0000313" key="12">
    <source>
        <dbReference type="EMBL" id="AIW06366.1"/>
    </source>
</evidence>
<feature type="transmembrane region" description="Helical" evidence="10">
    <location>
        <begin position="173"/>
        <end position="193"/>
    </location>
</feature>
<keyword evidence="9 12" id="KW-0496">Mitochondrion</keyword>
<dbReference type="InterPro" id="IPR013833">
    <property type="entry name" value="Cyt_c_oxidase_su3_a-hlx"/>
</dbReference>
<evidence type="ECO:0000256" key="4">
    <source>
        <dbReference type="ARBA" id="ARBA00015944"/>
    </source>
</evidence>
<dbReference type="InterPro" id="IPR033945">
    <property type="entry name" value="Cyt_c_oxase_su3_dom"/>
</dbReference>
<keyword evidence="6" id="KW-1278">Translocase</keyword>
<dbReference type="InterPro" id="IPR035973">
    <property type="entry name" value="Cyt_c_oxidase_su3-like_sf"/>
</dbReference>
<dbReference type="GO" id="GO:0045277">
    <property type="term" value="C:respiratory chain complex IV"/>
    <property type="evidence" value="ECO:0007669"/>
    <property type="project" value="UniProtKB-ARBA"/>
</dbReference>
<comment type="function">
    <text evidence="9">Component of the cytochrome c oxidase, the last enzyme in the mitochondrial electron transport chain which drives oxidative phosphorylation. The respiratory chain contains 3 multisubunit complexes succinate dehydrogenase (complex II, CII), ubiquinol-cytochrome c oxidoreductase (cytochrome b-c1 complex, complex III, CIII) and cytochrome c oxidase (complex IV, CIV), that cooperate to transfer electrons derived from NADH and succinate to molecular oxygen, creating an electrochemical gradient over the inner membrane that drives transmembrane transport and the ATP synthase. Cytochrome c oxidase is the component of the respiratory chain that catalyzes the reduction of oxygen to water. Electrons originating from reduced cytochrome c in the intermembrane space (IMS) are transferred via the dinuclear copper A center (CU(A)) of subunit 2 and heme A of subunit 1 to the active site in subunit 1, a binuclear center (BNC) formed by heme A3 and copper B (CU(B)). The BNC reduces molecular oxygen to 2 water molecules using 4 electrons from cytochrome c in the IMS and 4 protons from the mitochondrial matrix.</text>
</comment>
<feature type="transmembrane region" description="Helical" evidence="10">
    <location>
        <begin position="93"/>
        <end position="116"/>
    </location>
</feature>
<dbReference type="EMBL" id="KM244706">
    <property type="protein sequence ID" value="AIW06366.1"/>
    <property type="molecule type" value="Genomic_DNA"/>
</dbReference>
<comment type="similarity">
    <text evidence="2 9">Belongs to the cytochrome c oxidase subunit 3 family.</text>
</comment>
<evidence type="ECO:0000256" key="2">
    <source>
        <dbReference type="ARBA" id="ARBA00010581"/>
    </source>
</evidence>
<comment type="subunit">
    <text evidence="3">Component of the cytochrome c oxidase (complex IV, CIV), a multisubunit enzyme composed of a catalytic core of 3 subunits and several supernumerary subunits. The complex exists as a monomer or a dimer and forms supercomplexes (SCs) in the inner mitochondrial membrane with ubiquinol-cytochrome c oxidoreductase (cytochrome b-c1 complex, complex III, CIII).</text>
</comment>
<feature type="domain" description="Heme-copper oxidase subunit III family profile" evidence="11">
    <location>
        <begin position="18"/>
        <end position="275"/>
    </location>
</feature>
<dbReference type="GO" id="GO:0031967">
    <property type="term" value="C:organelle envelope"/>
    <property type="evidence" value="ECO:0007669"/>
    <property type="project" value="UniProtKB-ARBA"/>
</dbReference>
<feature type="transmembrane region" description="Helical" evidence="10">
    <location>
        <begin position="21"/>
        <end position="46"/>
    </location>
</feature>
<feature type="transmembrane region" description="Helical" evidence="10">
    <location>
        <begin position="213"/>
        <end position="234"/>
    </location>
</feature>
<dbReference type="Gene3D" id="1.10.287.70">
    <property type="match status" value="1"/>
</dbReference>
<evidence type="ECO:0000256" key="1">
    <source>
        <dbReference type="ARBA" id="ARBA00004141"/>
    </source>
</evidence>
<dbReference type="SUPFAM" id="SSF81452">
    <property type="entry name" value="Cytochrome c oxidase subunit III-like"/>
    <property type="match status" value="1"/>
</dbReference>
<keyword evidence="8 10" id="KW-0472">Membrane</keyword>
<evidence type="ECO:0000259" key="11">
    <source>
        <dbReference type="PROSITE" id="PS50253"/>
    </source>
</evidence>
<name>A0A0A0S1M4_9CUCU</name>
<comment type="subcellular location">
    <subcellularLocation>
        <location evidence="1">Membrane</location>
        <topology evidence="1">Multi-pass membrane protein</topology>
    </subcellularLocation>
</comment>
<dbReference type="GO" id="GO:0006123">
    <property type="term" value="P:mitochondrial electron transport, cytochrome c to oxygen"/>
    <property type="evidence" value="ECO:0007669"/>
    <property type="project" value="UniProtKB-ARBA"/>
</dbReference>
<evidence type="ECO:0000256" key="9">
    <source>
        <dbReference type="RuleBase" id="RU003375"/>
    </source>
</evidence>
<gene>
    <name evidence="12" type="primary">COX3</name>
</gene>
<dbReference type="PROSITE" id="PS50253">
    <property type="entry name" value="COX3"/>
    <property type="match status" value="1"/>
</dbReference>
<evidence type="ECO:0000256" key="7">
    <source>
        <dbReference type="ARBA" id="ARBA00022989"/>
    </source>
</evidence>
<proteinExistence type="inferred from homology"/>
<reference evidence="12" key="1">
    <citation type="journal article" date="2014" name="Nucleic Acids Res.">
        <title>Multiplex sequencing of pooled mitochondrial genomes-a crucial step toward biodiversity analysis using mito-metagenomics.</title>
        <authorList>
            <person name="Tang M."/>
            <person name="Tan M."/>
            <person name="Meng G."/>
            <person name="Yang S."/>
            <person name="Su X."/>
            <person name="Liu S."/>
            <person name="Song W."/>
            <person name="Li Y."/>
            <person name="Wu Q."/>
            <person name="Zhang A."/>
            <person name="Zhou X."/>
        </authorList>
    </citation>
    <scope>NUCLEOTIDE SEQUENCE</scope>
    <source>
        <strain evidence="12">CL79</strain>
    </source>
</reference>
<evidence type="ECO:0000256" key="3">
    <source>
        <dbReference type="ARBA" id="ARBA00011164"/>
    </source>
</evidence>
<dbReference type="Pfam" id="PF00510">
    <property type="entry name" value="COX3"/>
    <property type="match status" value="1"/>
</dbReference>
<dbReference type="Gene3D" id="1.20.120.80">
    <property type="entry name" value="Cytochrome c oxidase, subunit III, four-helix bundle"/>
    <property type="match status" value="1"/>
</dbReference>